<keyword evidence="4" id="KW-1003">Cell membrane</keyword>
<comment type="caution">
    <text evidence="12">The sequence shown here is derived from an EMBL/GenBank/DDBJ whole genome shotgun (WGS) entry which is preliminary data.</text>
</comment>
<accession>A0A4R2FIL7</accession>
<evidence type="ECO:0000259" key="11">
    <source>
        <dbReference type="Pfam" id="PF07219"/>
    </source>
</evidence>
<keyword evidence="5" id="KW-0997">Cell inner membrane</keyword>
<comment type="subcellular location">
    <subcellularLocation>
        <location evidence="2">Cell inner membrane</location>
        <topology evidence="2">Multi-pass membrane protein</topology>
    </subcellularLocation>
</comment>
<evidence type="ECO:0000256" key="3">
    <source>
        <dbReference type="ARBA" id="ARBA00004744"/>
    </source>
</evidence>
<feature type="domain" description="HemY N-terminal" evidence="11">
    <location>
        <begin position="26"/>
        <end position="131"/>
    </location>
</feature>
<dbReference type="UniPathway" id="UPA00252"/>
<comment type="pathway">
    <text evidence="3">Porphyrin-containing compound metabolism; protoheme biosynthesis.</text>
</comment>
<evidence type="ECO:0000256" key="7">
    <source>
        <dbReference type="ARBA" id="ARBA00022989"/>
    </source>
</evidence>
<name>A0A4R2FIL7_9GAMM</name>
<dbReference type="Gene3D" id="1.25.40.10">
    <property type="entry name" value="Tetratricopeptide repeat domain"/>
    <property type="match status" value="1"/>
</dbReference>
<keyword evidence="6 10" id="KW-0812">Transmembrane</keyword>
<dbReference type="Pfam" id="PF07219">
    <property type="entry name" value="HemY_N"/>
    <property type="match status" value="1"/>
</dbReference>
<evidence type="ECO:0000256" key="8">
    <source>
        <dbReference type="ARBA" id="ARBA00023136"/>
    </source>
</evidence>
<sequence length="390" mass="43990">MIRALVYLLIILAGLCLSPFIVGKSGYVYIAFLDWQLETTVAFAVIAMVVFYGVLQLLEWLLVGLLHIILSSRYLPQRWRRNAARKHTLVGALALAEEDWPAAERAMRKGAEQGELPALNYLAAARAAQYQQKIEARDAYLAKAATLPMAATAVTTTRIRYFLRQGEVTAARELLDKLQPNSKSKVPVLKLATELYRLQQDWQSLKLLLPALAKRKVLSDDEWQQLSIAVNVELLRQAANISEQELEKCWQWLSRAERNEDANLAAYANGLNQHGKHDEAIKLLSKQLKKEASAPVFEATADIWQTEDADLMTLLQKLQPKLENHADYQLCMARIYERARDFAAAKEAWQMLCKLLPKAQYWRSLAALQEQLGDNGGALASYKQAAKKAD</sequence>
<comment type="function">
    <text evidence="1">Involved in a late step of protoheme IX synthesis.</text>
</comment>
<dbReference type="GO" id="GO:0006779">
    <property type="term" value="P:porphyrin-containing compound biosynthetic process"/>
    <property type="evidence" value="ECO:0007669"/>
    <property type="project" value="UniProtKB-KW"/>
</dbReference>
<reference evidence="12 13" key="1">
    <citation type="submission" date="2019-03" db="EMBL/GenBank/DDBJ databases">
        <title>Freshwater and sediment microbial communities from various areas in North America, analyzing microbe dynamics in response to fracking.</title>
        <authorList>
            <person name="Lamendella R."/>
        </authorList>
    </citation>
    <scope>NUCLEOTIDE SEQUENCE [LARGE SCALE GENOMIC DNA]</scope>
    <source>
        <strain evidence="12 13">74A</strain>
    </source>
</reference>
<keyword evidence="8 10" id="KW-0472">Membrane</keyword>
<gene>
    <name evidence="12" type="ORF">EDC91_101201</name>
</gene>
<feature type="transmembrane region" description="Helical" evidence="10">
    <location>
        <begin position="43"/>
        <end position="70"/>
    </location>
</feature>
<evidence type="ECO:0000313" key="12">
    <source>
        <dbReference type="EMBL" id="TCN90731.1"/>
    </source>
</evidence>
<evidence type="ECO:0000256" key="6">
    <source>
        <dbReference type="ARBA" id="ARBA00022692"/>
    </source>
</evidence>
<evidence type="ECO:0000256" key="5">
    <source>
        <dbReference type="ARBA" id="ARBA00022519"/>
    </source>
</evidence>
<evidence type="ECO:0000313" key="13">
    <source>
        <dbReference type="Proteomes" id="UP000294832"/>
    </source>
</evidence>
<dbReference type="InterPro" id="IPR011990">
    <property type="entry name" value="TPR-like_helical_dom_sf"/>
</dbReference>
<dbReference type="AlphaFoldDB" id="A0A4R2FIL7"/>
<protein>
    <submittedName>
        <fullName evidence="12">HemY protein</fullName>
    </submittedName>
</protein>
<dbReference type="OrthoDB" id="7067577at2"/>
<dbReference type="SUPFAM" id="SSF48452">
    <property type="entry name" value="TPR-like"/>
    <property type="match status" value="1"/>
</dbReference>
<dbReference type="NCBIfam" id="TIGR00540">
    <property type="entry name" value="TPR_hemY_coli"/>
    <property type="match status" value="1"/>
</dbReference>
<organism evidence="12 13">
    <name type="scientific">Shewanella fodinae</name>
    <dbReference type="NCBI Taxonomy" id="552357"/>
    <lineage>
        <taxon>Bacteria</taxon>
        <taxon>Pseudomonadati</taxon>
        <taxon>Pseudomonadota</taxon>
        <taxon>Gammaproteobacteria</taxon>
        <taxon>Alteromonadales</taxon>
        <taxon>Shewanellaceae</taxon>
        <taxon>Shewanella</taxon>
    </lineage>
</organism>
<dbReference type="InterPro" id="IPR005254">
    <property type="entry name" value="Heme_biosyn_assoc_TPR_pro"/>
</dbReference>
<dbReference type="EMBL" id="SLWF01000001">
    <property type="protein sequence ID" value="TCN90731.1"/>
    <property type="molecule type" value="Genomic_DNA"/>
</dbReference>
<evidence type="ECO:0000256" key="4">
    <source>
        <dbReference type="ARBA" id="ARBA00022475"/>
    </source>
</evidence>
<evidence type="ECO:0000256" key="9">
    <source>
        <dbReference type="ARBA" id="ARBA00023244"/>
    </source>
</evidence>
<keyword evidence="9" id="KW-0627">Porphyrin biosynthesis</keyword>
<proteinExistence type="predicted"/>
<keyword evidence="13" id="KW-1185">Reference proteome</keyword>
<dbReference type="RefSeq" id="WP_133037459.1">
    <property type="nucleotide sequence ID" value="NZ_SLWF01000001.1"/>
</dbReference>
<dbReference type="GO" id="GO:0042168">
    <property type="term" value="P:heme metabolic process"/>
    <property type="evidence" value="ECO:0007669"/>
    <property type="project" value="InterPro"/>
</dbReference>
<evidence type="ECO:0000256" key="1">
    <source>
        <dbReference type="ARBA" id="ARBA00002962"/>
    </source>
</evidence>
<evidence type="ECO:0000256" key="2">
    <source>
        <dbReference type="ARBA" id="ARBA00004429"/>
    </source>
</evidence>
<dbReference type="Proteomes" id="UP000294832">
    <property type="component" value="Unassembled WGS sequence"/>
</dbReference>
<evidence type="ECO:0000256" key="10">
    <source>
        <dbReference type="SAM" id="Phobius"/>
    </source>
</evidence>
<keyword evidence="7 10" id="KW-1133">Transmembrane helix</keyword>
<dbReference type="GO" id="GO:0005886">
    <property type="term" value="C:plasma membrane"/>
    <property type="evidence" value="ECO:0007669"/>
    <property type="project" value="UniProtKB-SubCell"/>
</dbReference>
<dbReference type="InterPro" id="IPR010817">
    <property type="entry name" value="HemY_N"/>
</dbReference>